<keyword evidence="1" id="KW-0436">Ligase</keyword>
<dbReference type="GO" id="GO:0016874">
    <property type="term" value="F:ligase activity"/>
    <property type="evidence" value="ECO:0007669"/>
    <property type="project" value="UniProtKB-KW"/>
</dbReference>
<dbReference type="GO" id="GO:0005524">
    <property type="term" value="F:ATP binding"/>
    <property type="evidence" value="ECO:0007669"/>
    <property type="project" value="UniProtKB-UniRule"/>
</dbReference>
<dbReference type="PANTHER" id="PTHR43585">
    <property type="entry name" value="FUMIPYRROLE BIOSYNTHESIS PROTEIN C"/>
    <property type="match status" value="1"/>
</dbReference>
<dbReference type="SUPFAM" id="SSF52440">
    <property type="entry name" value="PreATP-grasp domain"/>
    <property type="match status" value="1"/>
</dbReference>
<dbReference type="PANTHER" id="PTHR43585:SF2">
    <property type="entry name" value="ATP-GRASP ENZYME FSQD"/>
    <property type="match status" value="1"/>
</dbReference>
<name>A0A285RHH8_9BACL</name>
<gene>
    <name evidence="6" type="ORF">SAMN05880501_101672</name>
</gene>
<sequence length="410" mass="46887">MKKVLILGGSFFQVPAIQKVVELGYYVILCDLLKDVPGKQYAHEFYQVSTSDKKSILKLAQSLQIDGILCYGADSGAQTAAFVAEKMGLPTYPLEAVEVLTNKELFRKFQRRHKFNTPKAKGYSRYAEVKEEVDQFRLPLMIKPVDSSGSRGISIVRSVLQLEEKVNIALSHSKVKRFIVEEYIENYGPHVGGEGFVVNGELVFRCFSNEQFSTSQKNPFISVIASWPYMMPQKLHLKIHNEIQRLITLLNLTTGALNFDIRIDENENVYLIEVAPRNGGACNCKIIQYNTGIDLIEYTIKASLGEDCSDLKQVEPTGYWSDYVIVSQQPGKFREIKIDEHFSKKHLVEYELLVNPGQDIDFPEESYEILGTMVLRFSSMEEMLKKMKNIHNWVKVNVETRNKLTYRNLL</sequence>
<dbReference type="PROSITE" id="PS50975">
    <property type="entry name" value="ATP_GRASP"/>
    <property type="match status" value="1"/>
</dbReference>
<evidence type="ECO:0000256" key="4">
    <source>
        <dbReference type="PROSITE-ProRule" id="PRU00409"/>
    </source>
</evidence>
<evidence type="ECO:0000256" key="1">
    <source>
        <dbReference type="ARBA" id="ARBA00022598"/>
    </source>
</evidence>
<proteinExistence type="predicted"/>
<dbReference type="EMBL" id="OBMQ01000001">
    <property type="protein sequence ID" value="SOB93585.1"/>
    <property type="molecule type" value="Genomic_DNA"/>
</dbReference>
<organism evidence="6 7">
    <name type="scientific">Ureibacillus xyleni</name>
    <dbReference type="NCBI Taxonomy" id="614648"/>
    <lineage>
        <taxon>Bacteria</taxon>
        <taxon>Bacillati</taxon>
        <taxon>Bacillota</taxon>
        <taxon>Bacilli</taxon>
        <taxon>Bacillales</taxon>
        <taxon>Caryophanaceae</taxon>
        <taxon>Ureibacillus</taxon>
    </lineage>
</organism>
<dbReference type="OrthoDB" id="9803907at2"/>
<evidence type="ECO:0000313" key="6">
    <source>
        <dbReference type="EMBL" id="SOB93585.1"/>
    </source>
</evidence>
<evidence type="ECO:0000256" key="2">
    <source>
        <dbReference type="ARBA" id="ARBA00022741"/>
    </source>
</evidence>
<dbReference type="Proteomes" id="UP000219636">
    <property type="component" value="Unassembled WGS sequence"/>
</dbReference>
<feature type="domain" description="ATP-grasp" evidence="5">
    <location>
        <begin position="107"/>
        <end position="304"/>
    </location>
</feature>
<keyword evidence="7" id="KW-1185">Reference proteome</keyword>
<dbReference type="InterPro" id="IPR016185">
    <property type="entry name" value="PreATP-grasp_dom_sf"/>
</dbReference>
<dbReference type="RefSeq" id="WP_097072216.1">
    <property type="nucleotide sequence ID" value="NZ_OBMQ01000001.1"/>
</dbReference>
<evidence type="ECO:0000259" key="5">
    <source>
        <dbReference type="PROSITE" id="PS50975"/>
    </source>
</evidence>
<dbReference type="InterPro" id="IPR011761">
    <property type="entry name" value="ATP-grasp"/>
</dbReference>
<evidence type="ECO:0000313" key="7">
    <source>
        <dbReference type="Proteomes" id="UP000219636"/>
    </source>
</evidence>
<dbReference type="AlphaFoldDB" id="A0A285RHH8"/>
<accession>A0A285RHH8</accession>
<dbReference type="InterPro" id="IPR013815">
    <property type="entry name" value="ATP_grasp_subdomain_1"/>
</dbReference>
<dbReference type="Pfam" id="PF13535">
    <property type="entry name" value="ATP-grasp_4"/>
    <property type="match status" value="1"/>
</dbReference>
<evidence type="ECO:0000256" key="3">
    <source>
        <dbReference type="ARBA" id="ARBA00022840"/>
    </source>
</evidence>
<dbReference type="Gene3D" id="3.30.1490.20">
    <property type="entry name" value="ATP-grasp fold, A domain"/>
    <property type="match status" value="1"/>
</dbReference>
<dbReference type="SUPFAM" id="SSF56059">
    <property type="entry name" value="Glutathione synthetase ATP-binding domain-like"/>
    <property type="match status" value="1"/>
</dbReference>
<dbReference type="InterPro" id="IPR052032">
    <property type="entry name" value="ATP-dep_AA_Ligase"/>
</dbReference>
<protein>
    <submittedName>
        <fullName evidence="6">Biotin carboxylase</fullName>
    </submittedName>
</protein>
<keyword evidence="2 4" id="KW-0547">Nucleotide-binding</keyword>
<dbReference type="Gene3D" id="3.40.50.20">
    <property type="match status" value="1"/>
</dbReference>
<reference evidence="7" key="1">
    <citation type="submission" date="2017-08" db="EMBL/GenBank/DDBJ databases">
        <authorList>
            <person name="Varghese N."/>
            <person name="Submissions S."/>
        </authorList>
    </citation>
    <scope>NUCLEOTIDE SEQUENCE [LARGE SCALE GENOMIC DNA]</scope>
    <source>
        <strain evidence="7">JC22</strain>
    </source>
</reference>
<keyword evidence="3 4" id="KW-0067">ATP-binding</keyword>
<dbReference type="GO" id="GO:0046872">
    <property type="term" value="F:metal ion binding"/>
    <property type="evidence" value="ECO:0007669"/>
    <property type="project" value="InterPro"/>
</dbReference>
<dbReference type="Gene3D" id="3.30.470.20">
    <property type="entry name" value="ATP-grasp fold, B domain"/>
    <property type="match status" value="1"/>
</dbReference>